<feature type="region of interest" description="Disordered" evidence="1">
    <location>
        <begin position="1550"/>
        <end position="1677"/>
    </location>
</feature>
<feature type="region of interest" description="Disordered" evidence="1">
    <location>
        <begin position="170"/>
        <end position="267"/>
    </location>
</feature>
<feature type="compositionally biased region" description="Low complexity" evidence="1">
    <location>
        <begin position="114"/>
        <end position="125"/>
    </location>
</feature>
<feature type="compositionally biased region" description="Polar residues" evidence="1">
    <location>
        <begin position="816"/>
        <end position="827"/>
    </location>
</feature>
<feature type="compositionally biased region" description="Acidic residues" evidence="1">
    <location>
        <begin position="653"/>
        <end position="675"/>
    </location>
</feature>
<feature type="compositionally biased region" description="Polar residues" evidence="1">
    <location>
        <begin position="1477"/>
        <end position="1497"/>
    </location>
</feature>
<feature type="compositionally biased region" description="Polar residues" evidence="1">
    <location>
        <begin position="850"/>
        <end position="862"/>
    </location>
</feature>
<feature type="compositionally biased region" description="Pro residues" evidence="1">
    <location>
        <begin position="234"/>
        <end position="243"/>
    </location>
</feature>
<feature type="compositionally biased region" description="Low complexity" evidence="1">
    <location>
        <begin position="365"/>
        <end position="378"/>
    </location>
</feature>
<feature type="region of interest" description="Disordered" evidence="1">
    <location>
        <begin position="300"/>
        <end position="1014"/>
    </location>
</feature>
<feature type="region of interest" description="Disordered" evidence="1">
    <location>
        <begin position="1207"/>
        <end position="1240"/>
    </location>
</feature>
<feature type="region of interest" description="Disordered" evidence="1">
    <location>
        <begin position="1"/>
        <end position="145"/>
    </location>
</feature>
<evidence type="ECO:0000256" key="1">
    <source>
        <dbReference type="SAM" id="MobiDB-lite"/>
    </source>
</evidence>
<feature type="compositionally biased region" description="Basic and acidic residues" evidence="1">
    <location>
        <begin position="1451"/>
        <end position="1476"/>
    </location>
</feature>
<feature type="compositionally biased region" description="Polar residues" evidence="1">
    <location>
        <begin position="1783"/>
        <end position="1792"/>
    </location>
</feature>
<gene>
    <name evidence="2" type="ORF">JR316_006554</name>
</gene>
<feature type="compositionally biased region" description="Polar residues" evidence="1">
    <location>
        <begin position="20"/>
        <end position="43"/>
    </location>
</feature>
<feature type="compositionally biased region" description="Low complexity" evidence="1">
    <location>
        <begin position="1607"/>
        <end position="1659"/>
    </location>
</feature>
<feature type="compositionally biased region" description="Low complexity" evidence="1">
    <location>
        <begin position="1175"/>
        <end position="1187"/>
    </location>
</feature>
<feature type="region of interest" description="Disordered" evidence="1">
    <location>
        <begin position="1175"/>
        <end position="1194"/>
    </location>
</feature>
<dbReference type="PANTHER" id="PTHR37283">
    <property type="entry name" value="PH DOMAIN-CONTAINING PROTEIN YHR131C"/>
    <property type="match status" value="1"/>
</dbReference>
<accession>A0A8H7XVT6</accession>
<feature type="compositionally biased region" description="Gly residues" evidence="1">
    <location>
        <begin position="193"/>
        <end position="210"/>
    </location>
</feature>
<feature type="compositionally biased region" description="Basic and acidic residues" evidence="1">
    <location>
        <begin position="984"/>
        <end position="998"/>
    </location>
</feature>
<feature type="compositionally biased region" description="Low complexity" evidence="1">
    <location>
        <begin position="869"/>
        <end position="886"/>
    </location>
</feature>
<reference evidence="2" key="1">
    <citation type="submission" date="2021-02" db="EMBL/GenBank/DDBJ databases">
        <title>Psilocybe cubensis genome.</title>
        <authorList>
            <person name="Mckernan K.J."/>
            <person name="Crawford S."/>
            <person name="Trippe A."/>
            <person name="Kane L.T."/>
            <person name="Mclaughlin S."/>
        </authorList>
    </citation>
    <scope>NUCLEOTIDE SEQUENCE [LARGE SCALE GENOMIC DNA]</scope>
    <source>
        <strain evidence="2">MGC-MH-2018</strain>
    </source>
</reference>
<feature type="compositionally biased region" description="Low complexity" evidence="1">
    <location>
        <begin position="244"/>
        <end position="253"/>
    </location>
</feature>
<feature type="compositionally biased region" description="Low complexity" evidence="1">
    <location>
        <begin position="1517"/>
        <end position="1527"/>
    </location>
</feature>
<comment type="caution">
    <text evidence="2">The sequence shown here is derived from an EMBL/GenBank/DDBJ whole genome shotgun (WGS) entry which is preliminary data.</text>
</comment>
<feature type="compositionally biased region" description="Low complexity" evidence="1">
    <location>
        <begin position="405"/>
        <end position="416"/>
    </location>
</feature>
<feature type="compositionally biased region" description="Low complexity" evidence="1">
    <location>
        <begin position="692"/>
        <end position="706"/>
    </location>
</feature>
<feature type="compositionally biased region" description="Low complexity" evidence="1">
    <location>
        <begin position="478"/>
        <end position="500"/>
    </location>
</feature>
<feature type="compositionally biased region" description="Low complexity" evidence="1">
    <location>
        <begin position="302"/>
        <end position="357"/>
    </location>
</feature>
<feature type="compositionally biased region" description="Low complexity" evidence="1">
    <location>
        <begin position="747"/>
        <end position="799"/>
    </location>
</feature>
<feature type="compositionally biased region" description="Low complexity" evidence="1">
    <location>
        <begin position="1581"/>
        <end position="1597"/>
    </location>
</feature>
<dbReference type="EMBL" id="JAFIQS010000006">
    <property type="protein sequence ID" value="KAG5167962.1"/>
    <property type="molecule type" value="Genomic_DNA"/>
</dbReference>
<evidence type="ECO:0008006" key="3">
    <source>
        <dbReference type="Google" id="ProtNLM"/>
    </source>
</evidence>
<name>A0A8H7XVT6_PSICU</name>
<feature type="compositionally biased region" description="Low complexity" evidence="1">
    <location>
        <begin position="569"/>
        <end position="579"/>
    </location>
</feature>
<proteinExistence type="predicted"/>
<organism evidence="2">
    <name type="scientific">Psilocybe cubensis</name>
    <name type="common">Psychedelic mushroom</name>
    <name type="synonym">Stropharia cubensis</name>
    <dbReference type="NCBI Taxonomy" id="181762"/>
    <lineage>
        <taxon>Eukaryota</taxon>
        <taxon>Fungi</taxon>
        <taxon>Dikarya</taxon>
        <taxon>Basidiomycota</taxon>
        <taxon>Agaricomycotina</taxon>
        <taxon>Agaricomycetes</taxon>
        <taxon>Agaricomycetidae</taxon>
        <taxon>Agaricales</taxon>
        <taxon>Agaricineae</taxon>
        <taxon>Strophariaceae</taxon>
        <taxon>Psilocybe</taxon>
    </lineage>
</organism>
<dbReference type="OrthoDB" id="5865767at2759"/>
<sequence length="1809" mass="191406">MEVSAIQPVVSPVPSAHNGRPQNKTRGSSTHTNKLSFSQTISSLKGIIRIPNRRKLSTPRTHFHSQSQDDADSTKSTSNPHFTSRPRPTHGLSHSLDTQAHLHSRTRSTGTAASDGSGDIDGIISDTEDYDKQQRRRSNIKNDPYARFSRTAEGLNYTYKPYMSQPMLGAELSRGTGGDELVTGYDSESGSASGSGYGGGGRSPVGTGEGGGRRSGEHHQQHAPSGFSATSPLALPPPSPSPTPVSLSSPTATHPATEVAFSSGGKVEDTLIQVQHGDQGDEGEKEGHINDLYDGKAGCSLNNAAPSDTNTDTNTNTNIGTTANTAQSTTPAQISSSTSTPTSTIQTNSHARSNSPLPLLPLPDGPSSSTSASTPGAALRPRSSNGSGRTPAPRRALPPPPPESPISASSSASAAPEEQHVAARAIPSQSEPSYTGNGDTDDRSPPIDPLATPRPAYSTSYTRFAHTESPPSFPTPLPIVTLTTPSSPTTPYTHTPPHLSAVDRPAILSSSLSSSSATSTSTVTSATSWRTVTESMGSMNATSANNNNNNNGNSNDKPKPKRPPPNHRFSMTFMSSMSSGAAPPVLPVLQLPGIRSFSSSSASAQRSRNDTGPHSPGSASSGEGEGGSPGKKLSEMPALPLKGTGRGVRGHEEVDDLEDDDEDGDEEEDEEEDENAQYRGHAFLDASVEVPSRTSFSSEMTSGSSEVGDGDYSHSSSYFVERDGDRTFDSAWGSGGSSASETMATVGSSSSARSLGMGMGSSLSESSSASGSSSSWGYHLHLQQQQHRQQQQQLQQQQRIVYAEQDEEEEDPNADAKSTGSRTSSYKTALGSMPPSPAALPPVPLPLPHSIQSPQHQAQSISKSKHLPSIATSSSQSSVHQQQRKQSPLETYFGDPTRPSEKRFSRTPHLPPVETSKLDLDFSFLDRDPSESSSSSGSLAKGKGKGKSRGLTDDAGRTPVGRRPVSTPWGGSKAGAGGDYFQQQREKERDRGREREEEMGSGAASSSSPVRTPRADEYHRHTMNLPTPVPVQRTPSFVRGQQIVSPPPLVNRSISAANRLSINFNGGGLGGVSQHPGIYKQASRSLIDVHAVEKKERIEQMVREDEEAQEVDRRRKVKEYRMSLRASATAAAAAISGNGTIAEENGTEKRGHKNRTTMEIDARGDVLAAGINAGSTGAASTSANDTDPANRLLPPRSADIVTREGDEVSFSGEGCSASGTIGRTGAGGGEATASDRNGDDAGLAATATTATATAGASKRISMAPAYDALSYPLRRRRSMPTFNATTTAPPPYPEFAPHPQSVSWMSVQIQPREDEGREELPPYSNSIKLAAIMPRKMEFSKPGIQAKDRKWRRVLCVLEGTMFKVYKAPAGASGAGVLGEWWESKVGVGDVATTAPLTTTTFVSGSGSGHSRRPSASTLAIAGIPGVNPGDYATGRGEEGVRNAIAAVEEAERAEEMERERGLMRARKSGEVEPRQEQSQQQVSPIESGSAGNSSGQLHPPALHVQGHHNLQHDQPSSSSSSYSENHSGGGGLLPATRSALNLAVQLLKPGSSRHGRSSSDVGQNHSPVRAHSPRSSLNIPRSGRTTPTSSLPSRSPTPSPSVNNYSRPSTPATSVSTSHSHSNSHSASSERSGFRVGAGSMASGSSSGRASTSRQAARPNVSIVSREKEKEKEKERMLKPDEADLIRVYTMQNAESGLGSDYLKRKHVIRVRLEGEQFLLQAQDVDSVIAWIEGLQSATNIALDLDERPMPRGPIFPRRRRRRRVQPPPINTDTANMPAANPSPTGQTPVTASHLAAPLTRSAGRRLR</sequence>
<feature type="compositionally biased region" description="Pro residues" evidence="1">
    <location>
        <begin position="834"/>
        <end position="847"/>
    </location>
</feature>
<feature type="compositionally biased region" description="Basic and acidic residues" evidence="1">
    <location>
        <begin position="916"/>
        <end position="930"/>
    </location>
</feature>
<feature type="compositionally biased region" description="Basic and acidic residues" evidence="1">
    <location>
        <begin position="211"/>
        <end position="220"/>
    </location>
</feature>
<protein>
    <recommendedName>
        <fullName evidence="3">PH domain-containing protein</fullName>
    </recommendedName>
</protein>
<feature type="compositionally biased region" description="Low complexity" evidence="1">
    <location>
        <begin position="535"/>
        <end position="555"/>
    </location>
</feature>
<feature type="region of interest" description="Disordered" evidence="1">
    <location>
        <begin position="1753"/>
        <end position="1809"/>
    </location>
</feature>
<feature type="compositionally biased region" description="Low complexity" evidence="1">
    <location>
        <begin position="587"/>
        <end position="622"/>
    </location>
</feature>
<evidence type="ECO:0000313" key="2">
    <source>
        <dbReference type="EMBL" id="KAG5167962.1"/>
    </source>
</evidence>
<feature type="compositionally biased region" description="Basic and acidic residues" evidence="1">
    <location>
        <begin position="1666"/>
        <end position="1677"/>
    </location>
</feature>
<dbReference type="InterPro" id="IPR011993">
    <property type="entry name" value="PH-like_dom_sf"/>
</dbReference>
<feature type="compositionally biased region" description="Low complexity" evidence="1">
    <location>
        <begin position="508"/>
        <end position="528"/>
    </location>
</feature>
<feature type="compositionally biased region" description="Basic residues" evidence="1">
    <location>
        <begin position="51"/>
        <end position="63"/>
    </location>
</feature>
<feature type="compositionally biased region" description="Acidic residues" evidence="1">
    <location>
        <begin position="804"/>
        <end position="813"/>
    </location>
</feature>
<dbReference type="PANTHER" id="PTHR37283:SF1">
    <property type="entry name" value="PH DOMAIN-CONTAINING PROTEIN YHR131C"/>
    <property type="match status" value="1"/>
</dbReference>
<feature type="compositionally biased region" description="Polar residues" evidence="1">
    <location>
        <begin position="427"/>
        <end position="438"/>
    </location>
</feature>
<feature type="compositionally biased region" description="Low complexity" evidence="1">
    <location>
        <begin position="931"/>
        <end position="941"/>
    </location>
</feature>
<dbReference type="SUPFAM" id="SSF50729">
    <property type="entry name" value="PH domain-like"/>
    <property type="match status" value="1"/>
</dbReference>
<dbReference type="Gene3D" id="2.30.29.30">
    <property type="entry name" value="Pleckstrin-homology domain (PH domain)/Phosphotyrosine-binding domain (PTB)"/>
    <property type="match status" value="2"/>
</dbReference>
<feature type="compositionally biased region" description="Polar residues" evidence="1">
    <location>
        <begin position="64"/>
        <end position="82"/>
    </location>
</feature>
<feature type="region of interest" description="Disordered" evidence="1">
    <location>
        <begin position="1451"/>
        <end position="1535"/>
    </location>
</feature>